<evidence type="ECO:0000256" key="5">
    <source>
        <dbReference type="ARBA" id="ARBA00023136"/>
    </source>
</evidence>
<dbReference type="Gene3D" id="1.20.1250.20">
    <property type="entry name" value="MFS general substrate transporter like domains"/>
    <property type="match status" value="1"/>
</dbReference>
<dbReference type="Proteomes" id="UP000319769">
    <property type="component" value="Unassembled WGS sequence"/>
</dbReference>
<evidence type="ECO:0000259" key="7">
    <source>
        <dbReference type="PROSITE" id="PS50850"/>
    </source>
</evidence>
<keyword evidence="5 6" id="KW-0472">Membrane</keyword>
<organism evidence="8 9">
    <name type="scientific">Amycolatopsis acidicola</name>
    <dbReference type="NCBI Taxonomy" id="2596893"/>
    <lineage>
        <taxon>Bacteria</taxon>
        <taxon>Bacillati</taxon>
        <taxon>Actinomycetota</taxon>
        <taxon>Actinomycetes</taxon>
        <taxon>Pseudonocardiales</taxon>
        <taxon>Pseudonocardiaceae</taxon>
        <taxon>Amycolatopsis</taxon>
    </lineage>
</organism>
<keyword evidence="3 6" id="KW-0812">Transmembrane</keyword>
<dbReference type="GO" id="GO:0005886">
    <property type="term" value="C:plasma membrane"/>
    <property type="evidence" value="ECO:0007669"/>
    <property type="project" value="UniProtKB-SubCell"/>
</dbReference>
<dbReference type="EMBL" id="VMNW02000055">
    <property type="protein sequence ID" value="KAA9155667.1"/>
    <property type="molecule type" value="Genomic_DNA"/>
</dbReference>
<evidence type="ECO:0000256" key="3">
    <source>
        <dbReference type="ARBA" id="ARBA00022692"/>
    </source>
</evidence>
<feature type="transmembrane region" description="Helical" evidence="6">
    <location>
        <begin position="302"/>
        <end position="321"/>
    </location>
</feature>
<proteinExistence type="predicted"/>
<dbReference type="SUPFAM" id="SSF103473">
    <property type="entry name" value="MFS general substrate transporter"/>
    <property type="match status" value="1"/>
</dbReference>
<evidence type="ECO:0000313" key="8">
    <source>
        <dbReference type="EMBL" id="KAA9155667.1"/>
    </source>
</evidence>
<feature type="transmembrane region" description="Helical" evidence="6">
    <location>
        <begin position="74"/>
        <end position="93"/>
    </location>
</feature>
<evidence type="ECO:0000256" key="1">
    <source>
        <dbReference type="ARBA" id="ARBA00004651"/>
    </source>
</evidence>
<evidence type="ECO:0000256" key="6">
    <source>
        <dbReference type="SAM" id="Phobius"/>
    </source>
</evidence>
<keyword evidence="2" id="KW-0813">Transport</keyword>
<name>A0A5N0UTS1_9PSEU</name>
<sequence>MTPRPRLVLTLVCVATFLVYLDTSITPVAIPAIDADLGAGETAAQWLLDAYTLAFACLLLTAGSLGDRLGRKTVLLLGTAGFTLASVACALAPDIGFLIGARATQGVCAAAVVPLSLAVTSSLFDDARARATAIGVWGGTSGVALALGPLLGGVLVQASGWRGMFWINLPIGLVAVLGLLWTMPSVAPAGGRRLDFAGQILFVLGGSALTFALIEGGSYGWGSVPVVALLAGGVVALAVFVGWELRAPAPMLPPRLLRIPAVAIACAVNFLGLFGLYAVLYVVTVYLQDTLGLSPLGTGLRFLALFGFLGVTAIFASSVVARLGTRRTMVTGLACITTGLAGLTLLETGVPYPGYGWAFVLLGVGIPLSGGVVAIQAMMGAVPPSLGGTASGTMNTFRQFGAVFGVALAGILPTPTITFLVAAAGALLGVVAVLMQRTAVAEPVPAPVS</sequence>
<feature type="transmembrane region" description="Helical" evidence="6">
    <location>
        <begin position="131"/>
        <end position="151"/>
    </location>
</feature>
<dbReference type="CDD" id="cd17321">
    <property type="entry name" value="MFS_MMR_MDR_like"/>
    <property type="match status" value="1"/>
</dbReference>
<evidence type="ECO:0000313" key="9">
    <source>
        <dbReference type="Proteomes" id="UP000319769"/>
    </source>
</evidence>
<keyword evidence="9" id="KW-1185">Reference proteome</keyword>
<dbReference type="PROSITE" id="PS50850">
    <property type="entry name" value="MFS"/>
    <property type="match status" value="1"/>
</dbReference>
<dbReference type="Pfam" id="PF07690">
    <property type="entry name" value="MFS_1"/>
    <property type="match status" value="1"/>
</dbReference>
<dbReference type="Gene3D" id="1.20.1720.10">
    <property type="entry name" value="Multidrug resistance protein D"/>
    <property type="match status" value="1"/>
</dbReference>
<dbReference type="InterPro" id="IPR020846">
    <property type="entry name" value="MFS_dom"/>
</dbReference>
<dbReference type="InterPro" id="IPR036259">
    <property type="entry name" value="MFS_trans_sf"/>
</dbReference>
<feature type="transmembrane region" description="Helical" evidence="6">
    <location>
        <begin position="99"/>
        <end position="119"/>
    </location>
</feature>
<feature type="transmembrane region" description="Helical" evidence="6">
    <location>
        <begin position="163"/>
        <end position="182"/>
    </location>
</feature>
<dbReference type="AlphaFoldDB" id="A0A5N0UTS1"/>
<feature type="transmembrane region" description="Helical" evidence="6">
    <location>
        <begin position="257"/>
        <end position="282"/>
    </location>
</feature>
<dbReference type="PANTHER" id="PTHR42718">
    <property type="entry name" value="MAJOR FACILITATOR SUPERFAMILY MULTIDRUG TRANSPORTER MFSC"/>
    <property type="match status" value="1"/>
</dbReference>
<protein>
    <submittedName>
        <fullName evidence="8">MFS transporter</fullName>
    </submittedName>
</protein>
<comment type="caution">
    <text evidence="8">The sequence shown here is derived from an EMBL/GenBank/DDBJ whole genome shotgun (WGS) entry which is preliminary data.</text>
</comment>
<keyword evidence="4 6" id="KW-1133">Transmembrane helix</keyword>
<feature type="transmembrane region" description="Helical" evidence="6">
    <location>
        <begin position="194"/>
        <end position="214"/>
    </location>
</feature>
<evidence type="ECO:0000256" key="2">
    <source>
        <dbReference type="ARBA" id="ARBA00022448"/>
    </source>
</evidence>
<comment type="subcellular location">
    <subcellularLocation>
        <location evidence="1">Cell membrane</location>
        <topology evidence="1">Multi-pass membrane protein</topology>
    </subcellularLocation>
</comment>
<dbReference type="GO" id="GO:0022857">
    <property type="term" value="F:transmembrane transporter activity"/>
    <property type="evidence" value="ECO:0007669"/>
    <property type="project" value="InterPro"/>
</dbReference>
<evidence type="ECO:0000256" key="4">
    <source>
        <dbReference type="ARBA" id="ARBA00022989"/>
    </source>
</evidence>
<accession>A0A5N0UTS1</accession>
<dbReference type="PANTHER" id="PTHR42718:SF9">
    <property type="entry name" value="MAJOR FACILITATOR SUPERFAMILY MULTIDRUG TRANSPORTER MFSC"/>
    <property type="match status" value="1"/>
</dbReference>
<reference evidence="8" key="1">
    <citation type="submission" date="2019-09" db="EMBL/GenBank/DDBJ databases">
        <authorList>
            <person name="Teo W.F.A."/>
            <person name="Duangmal K."/>
        </authorList>
    </citation>
    <scope>NUCLEOTIDE SEQUENCE [LARGE SCALE GENOMIC DNA]</scope>
    <source>
        <strain evidence="8">K81G1</strain>
    </source>
</reference>
<dbReference type="OrthoDB" id="7375466at2"/>
<dbReference type="InterPro" id="IPR011701">
    <property type="entry name" value="MFS"/>
</dbReference>
<feature type="transmembrane region" description="Helical" evidence="6">
    <location>
        <begin position="226"/>
        <end position="245"/>
    </location>
</feature>
<feature type="transmembrane region" description="Helical" evidence="6">
    <location>
        <begin position="402"/>
        <end position="435"/>
    </location>
</feature>
<gene>
    <name evidence="8" type="ORF">FPZ12_029380</name>
</gene>
<feature type="transmembrane region" description="Helical" evidence="6">
    <location>
        <begin position="358"/>
        <end position="382"/>
    </location>
</feature>
<feature type="transmembrane region" description="Helical" evidence="6">
    <location>
        <begin position="328"/>
        <end position="346"/>
    </location>
</feature>
<feature type="transmembrane region" description="Helical" evidence="6">
    <location>
        <begin position="43"/>
        <end position="62"/>
    </location>
</feature>
<dbReference type="RefSeq" id="WP_144755732.1">
    <property type="nucleotide sequence ID" value="NZ_VMNW02000055.1"/>
</dbReference>
<feature type="domain" description="Major facilitator superfamily (MFS) profile" evidence="7">
    <location>
        <begin position="8"/>
        <end position="441"/>
    </location>
</feature>